<name>A0A0P6XVH2_9CHLR</name>
<evidence type="ECO:0000313" key="2">
    <source>
        <dbReference type="Proteomes" id="UP000050277"/>
    </source>
</evidence>
<dbReference type="Proteomes" id="UP000050277">
    <property type="component" value="Unassembled WGS sequence"/>
</dbReference>
<evidence type="ECO:0000313" key="1">
    <source>
        <dbReference type="EMBL" id="KPL87566.1"/>
    </source>
</evidence>
<comment type="caution">
    <text evidence="1">The sequence shown here is derived from an EMBL/GenBank/DDBJ whole genome shotgun (WGS) entry which is preliminary data.</text>
</comment>
<dbReference type="EMBL" id="LGKP01000018">
    <property type="protein sequence ID" value="KPL87566.1"/>
    <property type="molecule type" value="Genomic_DNA"/>
</dbReference>
<reference evidence="1 2" key="1">
    <citation type="submission" date="2015-07" db="EMBL/GenBank/DDBJ databases">
        <title>Whole genome sequence of Herpetosiphon geysericola DSM 7119.</title>
        <authorList>
            <person name="Hemp J."/>
            <person name="Ward L.M."/>
            <person name="Pace L.A."/>
            <person name="Fischer W.W."/>
        </authorList>
    </citation>
    <scope>NUCLEOTIDE SEQUENCE [LARGE SCALE GENOMIC DNA]</scope>
    <source>
        <strain evidence="1 2">DSM 7119</strain>
    </source>
</reference>
<sequence length="324" mass="38572">MSEIEKEIESLLKQRSTHSDNLRYLNEVKAQYGINVPIEIRNSINGVQEEIDSIDEKLIRLNHLPESLFSINILERIEKIERVIENFQSVFNQYIKPSDFTWGEQWYHYDDEKIILRDNTTYFYKDLIQTERRFEVELENSLDIMHMVLYIHNFTRSFTNRVYENSNDWDQKKFYLFSIKSITPLFSSPDNQIIYEKPIFSLNNRFIAYSFAYDFSSSSLPSTYIIDNEGKEPDHNVINTVDWKESIAIFDIYSQTTKILCTETCENGYAKWAEARNFLNIRFVNNDSALFCVTGTRRGLEKTWYIPLDGSEIKQEMNPFWNEQ</sequence>
<protein>
    <submittedName>
        <fullName evidence="1">Uncharacterized protein</fullName>
    </submittedName>
</protein>
<gene>
    <name evidence="1" type="ORF">SE18_10935</name>
</gene>
<dbReference type="OrthoDB" id="9818040at2"/>
<proteinExistence type="predicted"/>
<dbReference type="AlphaFoldDB" id="A0A0P6XVH2"/>
<dbReference type="RefSeq" id="WP_054534491.1">
    <property type="nucleotide sequence ID" value="NZ_LGKP01000018.1"/>
</dbReference>
<accession>A0A0P6XVH2</accession>
<organism evidence="1 2">
    <name type="scientific">Herpetosiphon geysericola</name>
    <dbReference type="NCBI Taxonomy" id="70996"/>
    <lineage>
        <taxon>Bacteria</taxon>
        <taxon>Bacillati</taxon>
        <taxon>Chloroflexota</taxon>
        <taxon>Chloroflexia</taxon>
        <taxon>Herpetosiphonales</taxon>
        <taxon>Herpetosiphonaceae</taxon>
        <taxon>Herpetosiphon</taxon>
    </lineage>
</organism>
<keyword evidence="2" id="KW-1185">Reference proteome</keyword>